<name>A0A4Y2J3Q4_ARAVE</name>
<dbReference type="InterPro" id="IPR036397">
    <property type="entry name" value="RNaseH_sf"/>
</dbReference>
<comment type="caution">
    <text evidence="2">The sequence shown here is derived from an EMBL/GenBank/DDBJ whole genome shotgun (WGS) entry which is preliminary data.</text>
</comment>
<dbReference type="OrthoDB" id="6437659at2759"/>
<dbReference type="SUPFAM" id="SSF53098">
    <property type="entry name" value="Ribonuclease H-like"/>
    <property type="match status" value="1"/>
</dbReference>
<dbReference type="AlphaFoldDB" id="A0A4Y2J3Q4"/>
<dbReference type="CDD" id="cd09276">
    <property type="entry name" value="Rnase_HI_RT_non_LTR"/>
    <property type="match status" value="1"/>
</dbReference>
<evidence type="ECO:0000313" key="2">
    <source>
        <dbReference type="EMBL" id="GBM84841.1"/>
    </source>
</evidence>
<sequence>MLAVPEKIWICLHLTLKGKYLTLGLIARHQRLALQVIEGLLPLLIKVKAESTLVRVSRLKRYSNFEGLNYTFKDFEQPSPPILTYPALFNIGNNTSFNGYIPSNGQEIFSDGSKLKNKTGCAFCGFDRGSLQKEWMAKLEYHNTAFQVESLALKEEIAWANGQKCRAKLWCDSESVLKTIISPKSRNSIIKEIQMSLHTNPKIVFGWVKPHIGIPGNEAADELAKKEGPKSEIAAPKSYVKKPLKTASLQTWQTDWDEGETLRLIHNSIPKVSDILSSWTREVIQFATGHGPFPCFLKRFNLYHTIVAPVGKCATLCTLLLSTR</sequence>
<dbReference type="InterPro" id="IPR002156">
    <property type="entry name" value="RNaseH_domain"/>
</dbReference>
<dbReference type="PROSITE" id="PS50879">
    <property type="entry name" value="RNASE_H_1"/>
    <property type="match status" value="1"/>
</dbReference>
<keyword evidence="3" id="KW-1185">Reference proteome</keyword>
<evidence type="ECO:0000313" key="3">
    <source>
        <dbReference type="Proteomes" id="UP000499080"/>
    </source>
</evidence>
<gene>
    <name evidence="2" type="ORF">AVEN_95670_2</name>
</gene>
<proteinExistence type="predicted"/>
<evidence type="ECO:0000259" key="1">
    <source>
        <dbReference type="PROSITE" id="PS50879"/>
    </source>
</evidence>
<dbReference type="Proteomes" id="UP000499080">
    <property type="component" value="Unassembled WGS sequence"/>
</dbReference>
<accession>A0A4Y2J3Q4</accession>
<reference evidence="2 3" key="1">
    <citation type="journal article" date="2019" name="Sci. Rep.">
        <title>Orb-weaving spider Araneus ventricosus genome elucidates the spidroin gene catalogue.</title>
        <authorList>
            <person name="Kono N."/>
            <person name="Nakamura H."/>
            <person name="Ohtoshi R."/>
            <person name="Moran D.A.P."/>
            <person name="Shinohara A."/>
            <person name="Yoshida Y."/>
            <person name="Fujiwara M."/>
            <person name="Mori M."/>
            <person name="Tomita M."/>
            <person name="Arakawa K."/>
        </authorList>
    </citation>
    <scope>NUCLEOTIDE SEQUENCE [LARGE SCALE GENOMIC DNA]</scope>
</reference>
<feature type="domain" description="RNase H type-1" evidence="1">
    <location>
        <begin position="102"/>
        <end position="229"/>
    </location>
</feature>
<dbReference type="InterPro" id="IPR012337">
    <property type="entry name" value="RNaseH-like_sf"/>
</dbReference>
<dbReference type="Gene3D" id="3.30.420.10">
    <property type="entry name" value="Ribonuclease H-like superfamily/Ribonuclease H"/>
    <property type="match status" value="1"/>
</dbReference>
<dbReference type="EMBL" id="BGPR01003191">
    <property type="protein sequence ID" value="GBM84841.1"/>
    <property type="molecule type" value="Genomic_DNA"/>
</dbReference>
<dbReference type="GO" id="GO:0004523">
    <property type="term" value="F:RNA-DNA hybrid ribonuclease activity"/>
    <property type="evidence" value="ECO:0007669"/>
    <property type="project" value="InterPro"/>
</dbReference>
<protein>
    <recommendedName>
        <fullName evidence="1">RNase H type-1 domain-containing protein</fullName>
    </recommendedName>
</protein>
<dbReference type="GO" id="GO:0003676">
    <property type="term" value="F:nucleic acid binding"/>
    <property type="evidence" value="ECO:0007669"/>
    <property type="project" value="InterPro"/>
</dbReference>
<organism evidence="2 3">
    <name type="scientific">Araneus ventricosus</name>
    <name type="common">Orbweaver spider</name>
    <name type="synonym">Epeira ventricosa</name>
    <dbReference type="NCBI Taxonomy" id="182803"/>
    <lineage>
        <taxon>Eukaryota</taxon>
        <taxon>Metazoa</taxon>
        <taxon>Ecdysozoa</taxon>
        <taxon>Arthropoda</taxon>
        <taxon>Chelicerata</taxon>
        <taxon>Arachnida</taxon>
        <taxon>Araneae</taxon>
        <taxon>Araneomorphae</taxon>
        <taxon>Entelegynae</taxon>
        <taxon>Araneoidea</taxon>
        <taxon>Araneidae</taxon>
        <taxon>Araneus</taxon>
    </lineage>
</organism>
<dbReference type="Pfam" id="PF00075">
    <property type="entry name" value="RNase_H"/>
    <property type="match status" value="1"/>
</dbReference>